<evidence type="ECO:0000256" key="1">
    <source>
        <dbReference type="SAM" id="MobiDB-lite"/>
    </source>
</evidence>
<gene>
    <name evidence="2" type="ORF">HZS54_25795</name>
</gene>
<feature type="compositionally biased region" description="Basic and acidic residues" evidence="1">
    <location>
        <begin position="29"/>
        <end position="39"/>
    </location>
</feature>
<sequence length="117" mass="13247">MSAVTEGRDGPALGSRENFAAPESDEYDPERTTRDDTRPSNHAASTDQKLARYAYELLLSGQSQYCPERADQEEPDGELGEKEITPKEQDQGRRVFELLTPVYRRTCPDCGLLRLWP</sequence>
<accession>A0A7D5T8D9</accession>
<dbReference type="Proteomes" id="UP000509346">
    <property type="component" value="Chromosome"/>
</dbReference>
<reference evidence="2 3" key="1">
    <citation type="submission" date="2020-07" db="EMBL/GenBank/DDBJ databases">
        <title>Halosimplex litoreum sp. nov. and Halosimplex rubrum sp. nov., isolated from different salt environments.</title>
        <authorList>
            <person name="Cui H."/>
        </authorList>
    </citation>
    <scope>NUCLEOTIDE SEQUENCE [LARGE SCALE GENOMIC DNA]</scope>
    <source>
        <strain evidence="2 3">R2</strain>
    </source>
</reference>
<dbReference type="EMBL" id="CP058909">
    <property type="protein sequence ID" value="QLH84828.1"/>
    <property type="molecule type" value="Genomic_DNA"/>
</dbReference>
<organism evidence="2 3">
    <name type="scientific">Halosimplex pelagicum</name>
    <dbReference type="NCBI Taxonomy" id="869886"/>
    <lineage>
        <taxon>Archaea</taxon>
        <taxon>Methanobacteriati</taxon>
        <taxon>Methanobacteriota</taxon>
        <taxon>Stenosarchaea group</taxon>
        <taxon>Halobacteria</taxon>
        <taxon>Halobacteriales</taxon>
        <taxon>Haloarculaceae</taxon>
        <taxon>Halosimplex</taxon>
    </lineage>
</organism>
<dbReference type="AlphaFoldDB" id="A0A7D5T8D9"/>
<dbReference type="KEGG" id="hpel:HZS54_25795"/>
<evidence type="ECO:0000313" key="3">
    <source>
        <dbReference type="Proteomes" id="UP000509346"/>
    </source>
</evidence>
<evidence type="ECO:0000313" key="2">
    <source>
        <dbReference type="EMBL" id="QLH84828.1"/>
    </source>
</evidence>
<feature type="compositionally biased region" description="Basic and acidic residues" evidence="1">
    <location>
        <begin position="79"/>
        <end position="90"/>
    </location>
</feature>
<dbReference type="GeneID" id="56086082"/>
<feature type="region of interest" description="Disordered" evidence="1">
    <location>
        <begin position="63"/>
        <end position="90"/>
    </location>
</feature>
<protein>
    <submittedName>
        <fullName evidence="2">Uncharacterized protein</fullName>
    </submittedName>
</protein>
<feature type="region of interest" description="Disordered" evidence="1">
    <location>
        <begin position="1"/>
        <end position="48"/>
    </location>
</feature>
<name>A0A7D5T8D9_9EURY</name>
<dbReference type="RefSeq" id="WP_179919905.1">
    <property type="nucleotide sequence ID" value="NZ_CP058909.1"/>
</dbReference>
<proteinExistence type="predicted"/>
<keyword evidence="3" id="KW-1185">Reference proteome</keyword>